<comment type="similarity">
    <text evidence="3">Belongs to the ribose 5-phosphate isomerase family.</text>
</comment>
<dbReference type="Proteomes" id="UP000001302">
    <property type="component" value="Chromosome"/>
</dbReference>
<evidence type="ECO:0000256" key="3">
    <source>
        <dbReference type="HAMAP-Rule" id="MF_00170"/>
    </source>
</evidence>
<dbReference type="AlphaFoldDB" id="E0TBP1"/>
<dbReference type="NCBIfam" id="NF001924">
    <property type="entry name" value="PRK00702.1"/>
    <property type="match status" value="1"/>
</dbReference>
<sequence>MSDDKKQRAAAAALAHVRPGMTLGLGTGSTAAHFVKLLGDQGFEGQAIPTSEETARLAEAVGISLITPDETTRIDLAVDGADEADPSGALIKGGGGALLREKIIAQQAQTFIVIADDGKDVVQLGQFPLPVEVTGFAVGLTIQAIRSTLAALGYEDPSLTLRRGEGGFFQTDGGHLIVDIALGRIDEAEPLDAALTMIPGVVTTGLFVGLTDLMIFGTESGVREAVPT</sequence>
<evidence type="ECO:0000313" key="5">
    <source>
        <dbReference type="Proteomes" id="UP000001302"/>
    </source>
</evidence>
<dbReference type="UniPathway" id="UPA00115">
    <property type="reaction ID" value="UER00412"/>
</dbReference>
<dbReference type="eggNOG" id="COG0120">
    <property type="taxonomic scope" value="Bacteria"/>
</dbReference>
<evidence type="ECO:0000313" key="4">
    <source>
        <dbReference type="EMBL" id="ADM09762.1"/>
    </source>
</evidence>
<dbReference type="HAMAP" id="MF_00170">
    <property type="entry name" value="Rib_5P_isom_A"/>
    <property type="match status" value="1"/>
</dbReference>
<dbReference type="InterPro" id="IPR004788">
    <property type="entry name" value="Ribose5P_isomerase_type_A"/>
</dbReference>
<dbReference type="RefSeq" id="WP_013300736.1">
    <property type="nucleotide sequence ID" value="NC_014414.1"/>
</dbReference>
<dbReference type="CDD" id="cd01398">
    <property type="entry name" value="RPI_A"/>
    <property type="match status" value="1"/>
</dbReference>
<dbReference type="STRING" id="314260.PB2503_08534"/>
<proteinExistence type="inferred from homology"/>
<dbReference type="EMBL" id="CP002156">
    <property type="protein sequence ID" value="ADM09762.1"/>
    <property type="molecule type" value="Genomic_DNA"/>
</dbReference>
<organism evidence="4 5">
    <name type="scientific">Parvularcula bermudensis (strain ATCC BAA-594 / HTCC2503 / KCTC 12087)</name>
    <dbReference type="NCBI Taxonomy" id="314260"/>
    <lineage>
        <taxon>Bacteria</taxon>
        <taxon>Pseudomonadati</taxon>
        <taxon>Pseudomonadota</taxon>
        <taxon>Alphaproteobacteria</taxon>
        <taxon>Parvularculales</taxon>
        <taxon>Parvularculaceae</taxon>
        <taxon>Parvularcula</taxon>
    </lineage>
</organism>
<dbReference type="Gene3D" id="3.40.50.1360">
    <property type="match status" value="1"/>
</dbReference>
<dbReference type="HOGENOM" id="CLU_056590_1_0_5"/>
<dbReference type="SUPFAM" id="SSF75445">
    <property type="entry name" value="D-ribose-5-phosphate isomerase (RpiA), lid domain"/>
    <property type="match status" value="1"/>
</dbReference>
<feature type="binding site" evidence="3">
    <location>
        <begin position="79"/>
        <end position="82"/>
    </location>
    <ligand>
        <name>substrate</name>
    </ligand>
</feature>
<name>E0TBP1_PARBH</name>
<gene>
    <name evidence="3" type="primary">rpiA</name>
    <name evidence="4" type="ordered locus">PB2503_08534</name>
</gene>
<feature type="binding site" evidence="3">
    <location>
        <position position="119"/>
    </location>
    <ligand>
        <name>substrate</name>
    </ligand>
</feature>
<dbReference type="SUPFAM" id="SSF100950">
    <property type="entry name" value="NagB/RpiA/CoA transferase-like"/>
    <property type="match status" value="1"/>
</dbReference>
<dbReference type="EC" id="5.3.1.6" evidence="3"/>
<dbReference type="GO" id="GO:0005829">
    <property type="term" value="C:cytosol"/>
    <property type="evidence" value="ECO:0007669"/>
    <property type="project" value="TreeGrafter"/>
</dbReference>
<feature type="binding site" evidence="3">
    <location>
        <begin position="92"/>
        <end position="95"/>
    </location>
    <ligand>
        <name>substrate</name>
    </ligand>
</feature>
<reference evidence="5" key="1">
    <citation type="submission" date="2010-08" db="EMBL/GenBank/DDBJ databases">
        <title>Genome sequence of Parvularcula bermudensis HTCC2503.</title>
        <authorList>
            <person name="Kang D.-M."/>
            <person name="Oh H.-M."/>
            <person name="Cho J.-C."/>
        </authorList>
    </citation>
    <scope>NUCLEOTIDE SEQUENCE [LARGE SCALE GENOMIC DNA]</scope>
    <source>
        <strain evidence="5">ATCC BAA-594 / HTCC2503 / KCTC 12087</strain>
    </source>
</reference>
<dbReference type="NCBIfam" id="TIGR00021">
    <property type="entry name" value="rpiA"/>
    <property type="match status" value="1"/>
</dbReference>
<comment type="subunit">
    <text evidence="3">Homodimer.</text>
</comment>
<dbReference type="PANTHER" id="PTHR11934">
    <property type="entry name" value="RIBOSE-5-PHOSPHATE ISOMERASE"/>
    <property type="match status" value="1"/>
</dbReference>
<accession>E0TBP1</accession>
<dbReference type="GO" id="GO:0004751">
    <property type="term" value="F:ribose-5-phosphate isomerase activity"/>
    <property type="evidence" value="ECO:0007669"/>
    <property type="project" value="UniProtKB-UniRule"/>
</dbReference>
<protein>
    <recommendedName>
        <fullName evidence="3">Ribose-5-phosphate isomerase A</fullName>
        <ecNumber evidence="3">5.3.1.6</ecNumber>
    </recommendedName>
    <alternativeName>
        <fullName evidence="3">Phosphoriboisomerase A</fullName>
        <shortName evidence="3">PRI</shortName>
    </alternativeName>
</protein>
<reference evidence="4 5" key="2">
    <citation type="journal article" date="2011" name="J. Bacteriol.">
        <title>Complete genome sequence of strain HTCC2503T of Parvularcula bermudensis, the type species of the order "Parvularculales" in the class Alphaproteobacteria.</title>
        <authorList>
            <person name="Oh H.M."/>
            <person name="Kang I."/>
            <person name="Vergin K.L."/>
            <person name="Kang D."/>
            <person name="Rhee K.H."/>
            <person name="Giovannoni S.J."/>
            <person name="Cho J.C."/>
        </authorList>
    </citation>
    <scope>NUCLEOTIDE SEQUENCE [LARGE SCALE GENOMIC DNA]</scope>
    <source>
        <strain evidence="5">ATCC BAA-594 / HTCC2503 / KCTC 12087</strain>
    </source>
</reference>
<keyword evidence="5" id="KW-1185">Reference proteome</keyword>
<dbReference type="Pfam" id="PF06026">
    <property type="entry name" value="Rib_5-P_isom_A"/>
    <property type="match status" value="1"/>
</dbReference>
<feature type="active site" description="Proton acceptor" evidence="3">
    <location>
        <position position="101"/>
    </location>
</feature>
<dbReference type="InterPro" id="IPR037171">
    <property type="entry name" value="NagB/RpiA_transferase-like"/>
</dbReference>
<dbReference type="InterPro" id="IPR020672">
    <property type="entry name" value="Ribose5P_isomerase_typA_subgr"/>
</dbReference>
<dbReference type="KEGG" id="pbr:PB2503_08534"/>
<comment type="function">
    <text evidence="3">Catalyzes the reversible conversion of ribose-5-phosphate to ribulose 5-phosphate.</text>
</comment>
<dbReference type="GO" id="GO:0006014">
    <property type="term" value="P:D-ribose metabolic process"/>
    <property type="evidence" value="ECO:0007669"/>
    <property type="project" value="TreeGrafter"/>
</dbReference>
<comment type="pathway">
    <text evidence="3">Carbohydrate degradation; pentose phosphate pathway; D-ribose 5-phosphate from D-ribulose 5-phosphate (non-oxidative stage): step 1/1.</text>
</comment>
<evidence type="ECO:0000256" key="2">
    <source>
        <dbReference type="ARBA" id="ARBA00023235"/>
    </source>
</evidence>
<dbReference type="GO" id="GO:0009052">
    <property type="term" value="P:pentose-phosphate shunt, non-oxidative branch"/>
    <property type="evidence" value="ECO:0007669"/>
    <property type="project" value="UniProtKB-UniRule"/>
</dbReference>
<dbReference type="PANTHER" id="PTHR11934:SF0">
    <property type="entry name" value="RIBOSE-5-PHOSPHATE ISOMERASE"/>
    <property type="match status" value="1"/>
</dbReference>
<comment type="catalytic activity">
    <reaction evidence="1 3">
        <text>aldehydo-D-ribose 5-phosphate = D-ribulose 5-phosphate</text>
        <dbReference type="Rhea" id="RHEA:14657"/>
        <dbReference type="ChEBI" id="CHEBI:58121"/>
        <dbReference type="ChEBI" id="CHEBI:58273"/>
        <dbReference type="EC" id="5.3.1.6"/>
    </reaction>
</comment>
<feature type="binding site" evidence="3">
    <location>
        <begin position="27"/>
        <end position="30"/>
    </location>
    <ligand>
        <name>substrate</name>
    </ligand>
</feature>
<evidence type="ECO:0000256" key="1">
    <source>
        <dbReference type="ARBA" id="ARBA00001713"/>
    </source>
</evidence>
<keyword evidence="2 3" id="KW-0413">Isomerase</keyword>
<dbReference type="Gene3D" id="3.30.70.260">
    <property type="match status" value="1"/>
</dbReference>
<dbReference type="FunFam" id="3.40.50.1360:FF:000001">
    <property type="entry name" value="Ribose-5-phosphate isomerase A"/>
    <property type="match status" value="1"/>
</dbReference>